<evidence type="ECO:0000313" key="2">
    <source>
        <dbReference type="EMBL" id="SDD84368.1"/>
    </source>
</evidence>
<dbReference type="Pfam" id="PF09862">
    <property type="entry name" value="DUF2089"/>
    <property type="match status" value="1"/>
</dbReference>
<protein>
    <recommendedName>
        <fullName evidence="1">DUF2089 domain-containing protein</fullName>
    </recommendedName>
</protein>
<sequence>MGKEQLPLWISSLDPEELEFIRKFMINSGSLKKLAKDYEVSYPTVRLRLDRLIQTINLNYEKEKDEASLTSFIKKLAIEEQISLQVAQQLIEKYEEERKRTT</sequence>
<dbReference type="EMBL" id="FNAR01000001">
    <property type="protein sequence ID" value="SDD84368.1"/>
    <property type="molecule type" value="Genomic_DNA"/>
</dbReference>
<dbReference type="STRING" id="426756.SAMN04488126_101272"/>
<dbReference type="AlphaFoldDB" id="A0A1G6Y1V0"/>
<dbReference type="OrthoDB" id="9797643at2"/>
<accession>A0A1G6Y1V0</accession>
<evidence type="ECO:0000259" key="1">
    <source>
        <dbReference type="Pfam" id="PF09862"/>
    </source>
</evidence>
<proteinExistence type="predicted"/>
<dbReference type="SUPFAM" id="SSF88659">
    <property type="entry name" value="Sigma3 and sigma4 domains of RNA polymerase sigma factors"/>
    <property type="match status" value="1"/>
</dbReference>
<dbReference type="Proteomes" id="UP000198823">
    <property type="component" value="Unassembled WGS sequence"/>
</dbReference>
<dbReference type="RefSeq" id="WP_092093545.1">
    <property type="nucleotide sequence ID" value="NZ_FNAR01000001.1"/>
</dbReference>
<evidence type="ECO:0000313" key="3">
    <source>
        <dbReference type="Proteomes" id="UP000198823"/>
    </source>
</evidence>
<dbReference type="InterPro" id="IPR013324">
    <property type="entry name" value="RNA_pol_sigma_r3/r4-like"/>
</dbReference>
<feature type="domain" description="DUF2089" evidence="1">
    <location>
        <begin position="13"/>
        <end position="58"/>
    </location>
</feature>
<gene>
    <name evidence="2" type="ORF">SAMN04488126_101272</name>
</gene>
<reference evidence="2 3" key="1">
    <citation type="submission" date="2016-10" db="EMBL/GenBank/DDBJ databases">
        <authorList>
            <person name="de Groot N.N."/>
        </authorList>
    </citation>
    <scope>NUCLEOTIDE SEQUENCE [LARGE SCALE GENOMIC DNA]</scope>
    <source>
        <strain evidence="2 3">CGMCC 1.6762</strain>
    </source>
</reference>
<organism evidence="2 3">
    <name type="scientific">Bhargavaea beijingensis</name>
    <dbReference type="NCBI Taxonomy" id="426756"/>
    <lineage>
        <taxon>Bacteria</taxon>
        <taxon>Bacillati</taxon>
        <taxon>Bacillota</taxon>
        <taxon>Bacilli</taxon>
        <taxon>Bacillales</taxon>
        <taxon>Caryophanaceae</taxon>
        <taxon>Bhargavaea</taxon>
    </lineage>
</organism>
<dbReference type="InterPro" id="IPR018658">
    <property type="entry name" value="DUF2089"/>
</dbReference>
<name>A0A1G6Y1V0_9BACL</name>